<proteinExistence type="predicted"/>
<evidence type="ECO:0000313" key="1">
    <source>
        <dbReference type="EMBL" id="EAT16074.1"/>
    </source>
</evidence>
<dbReference type="EMBL" id="AAEW02000007">
    <property type="protein sequence ID" value="EAT16074.1"/>
    <property type="molecule type" value="Genomic_DNA"/>
</dbReference>
<protein>
    <submittedName>
        <fullName evidence="1">Phage uncharacterized protein-like</fullName>
    </submittedName>
</protein>
<keyword evidence="2" id="KW-1185">Reference proteome</keyword>
<dbReference type="InterPro" id="IPR006517">
    <property type="entry name" value="Phage_terminase_lsu-like_C"/>
</dbReference>
<dbReference type="AlphaFoldDB" id="Q1K067"/>
<gene>
    <name evidence="1" type="ORF">Dace_2375</name>
</gene>
<sequence>MALSATKKRQYDQEVEAIRQMITAAARPFPDDKRLQRERKARAEESLDYFNRTYFPHYFNRPSSGLHKYFAERFPAMIERANKTGFGDKEADAAPRGNAKSTWTTFGLILWAIAFKKRRYALIVSETAPQAKEFLSFIKLELETNERLQQDFPELAGEGPVWREDKIITRNGRKIQAAGSGQKLRGLRHGACRPDLVIGDDLENDESVESADQRKKLENWFFKALMKIGQPDTVFIVVGTVLHYESLLQRLLEKPGWKGRKFKAVLKYAANRKLWDRWEKIFADLTVGKEQAEANADAFFEANKQAMLQGAEVLWPEMEPYYYLMKMRVSDGPAFFDSEKQNEPLNPEDQVFLEEWFVDWDDDPVDLTGIPHAGACDPSLGNKNKRNDPSAILGGRMKDRILYLDIADIEKRKPDRIMTDLLTYHERDPFDQLRMETVQFQEFFARQFAQKAHDEDLTINIDEHKPTTDKDLRIIRLQPWIKNGWIRFRSDNYELKRQLIYYRPGNRGGHDDGPDALEMLLGLCEEGLIRAVCAGAKDEKKKKEEQQRGHFGRGGQRKLGLRNLFRRHF</sequence>
<dbReference type="Proteomes" id="UP000005695">
    <property type="component" value="Unassembled WGS sequence"/>
</dbReference>
<dbReference type="InterPro" id="IPR027417">
    <property type="entry name" value="P-loop_NTPase"/>
</dbReference>
<evidence type="ECO:0000313" key="2">
    <source>
        <dbReference type="Proteomes" id="UP000005695"/>
    </source>
</evidence>
<dbReference type="RefSeq" id="WP_006000006.1">
    <property type="nucleotide sequence ID" value="NZ_AAEW02000007.1"/>
</dbReference>
<dbReference type="Gene3D" id="3.40.50.300">
    <property type="entry name" value="P-loop containing nucleotide triphosphate hydrolases"/>
    <property type="match status" value="1"/>
</dbReference>
<dbReference type="OrthoDB" id="378710at2"/>
<reference evidence="1" key="2">
    <citation type="submission" date="2006-05" db="EMBL/GenBank/DDBJ databases">
        <title>Sequencing of the draft genome and assembly of Desulfuromonas acetoxidans DSM 684.</title>
        <authorList>
            <consortium name="US DOE Joint Genome Institute (JGI-PGF)"/>
            <person name="Copeland A."/>
            <person name="Lucas S."/>
            <person name="Lapidus A."/>
            <person name="Barry K."/>
            <person name="Detter J.C."/>
            <person name="Glavina del Rio T."/>
            <person name="Hammon N."/>
            <person name="Israni S."/>
            <person name="Dalin E."/>
            <person name="Tice H."/>
            <person name="Bruce D."/>
            <person name="Pitluck S."/>
            <person name="Richardson P."/>
        </authorList>
    </citation>
    <scope>NUCLEOTIDE SEQUENCE [LARGE SCALE GENOMIC DNA]</scope>
    <source>
        <strain evidence="1">DSM 684</strain>
    </source>
</reference>
<dbReference type="NCBIfam" id="TIGR01630">
    <property type="entry name" value="psiM2_ORF9"/>
    <property type="match status" value="1"/>
</dbReference>
<organism evidence="1 2">
    <name type="scientific">Desulfuromonas acetoxidans (strain DSM 684 / 11070)</name>
    <dbReference type="NCBI Taxonomy" id="281689"/>
    <lineage>
        <taxon>Bacteria</taxon>
        <taxon>Pseudomonadati</taxon>
        <taxon>Thermodesulfobacteriota</taxon>
        <taxon>Desulfuromonadia</taxon>
        <taxon>Desulfuromonadales</taxon>
        <taxon>Desulfuromonadaceae</taxon>
        <taxon>Desulfuromonas</taxon>
    </lineage>
</organism>
<accession>Q1K067</accession>
<name>Q1K067_DESA6</name>
<comment type="caution">
    <text evidence="1">The sequence shown here is derived from an EMBL/GenBank/DDBJ whole genome shotgun (WGS) entry which is preliminary data.</text>
</comment>
<reference evidence="1" key="1">
    <citation type="submission" date="2006-05" db="EMBL/GenBank/DDBJ databases">
        <title>Annotation of the draft genome assembly of Desulfuromonas acetoxidans DSM 684.</title>
        <authorList>
            <consortium name="US DOE Joint Genome Institute (JGI-ORNL)"/>
            <person name="Larimer F."/>
            <person name="Land M."/>
            <person name="Hauser L."/>
        </authorList>
    </citation>
    <scope>NUCLEOTIDE SEQUENCE [LARGE SCALE GENOMIC DNA]</scope>
    <source>
        <strain evidence="1">DSM 684</strain>
    </source>
</reference>